<evidence type="ECO:0000313" key="2">
    <source>
        <dbReference type="EMBL" id="MBX23841.1"/>
    </source>
</evidence>
<sequence>MLELYSTLSYSFLGAFSNQTQNYDLSMVCDWMLKSSLFACTWMIFFFFCTPVNVFYLGPHRLLVLISL</sequence>
<name>A0A2P2M0X0_RHIMU</name>
<accession>A0A2P2M0X0</accession>
<keyword evidence="1" id="KW-0472">Membrane</keyword>
<keyword evidence="1" id="KW-0812">Transmembrane</keyword>
<keyword evidence="1" id="KW-1133">Transmembrane helix</keyword>
<evidence type="ECO:0000256" key="1">
    <source>
        <dbReference type="SAM" id="Phobius"/>
    </source>
</evidence>
<protein>
    <submittedName>
        <fullName evidence="2">Uncharacterized protein</fullName>
    </submittedName>
</protein>
<organism evidence="2">
    <name type="scientific">Rhizophora mucronata</name>
    <name type="common">Asiatic mangrove</name>
    <dbReference type="NCBI Taxonomy" id="61149"/>
    <lineage>
        <taxon>Eukaryota</taxon>
        <taxon>Viridiplantae</taxon>
        <taxon>Streptophyta</taxon>
        <taxon>Embryophyta</taxon>
        <taxon>Tracheophyta</taxon>
        <taxon>Spermatophyta</taxon>
        <taxon>Magnoliopsida</taxon>
        <taxon>eudicotyledons</taxon>
        <taxon>Gunneridae</taxon>
        <taxon>Pentapetalae</taxon>
        <taxon>rosids</taxon>
        <taxon>fabids</taxon>
        <taxon>Malpighiales</taxon>
        <taxon>Rhizophoraceae</taxon>
        <taxon>Rhizophora</taxon>
    </lineage>
</organism>
<proteinExistence type="predicted"/>
<reference evidence="2" key="1">
    <citation type="submission" date="2018-02" db="EMBL/GenBank/DDBJ databases">
        <title>Rhizophora mucronata_Transcriptome.</title>
        <authorList>
            <person name="Meera S.P."/>
            <person name="Sreeshan A."/>
            <person name="Augustine A."/>
        </authorList>
    </citation>
    <scope>NUCLEOTIDE SEQUENCE</scope>
    <source>
        <tissue evidence="2">Leaf</tissue>
    </source>
</reference>
<dbReference type="AlphaFoldDB" id="A0A2P2M0X0"/>
<feature type="transmembrane region" description="Helical" evidence="1">
    <location>
        <begin position="36"/>
        <end position="58"/>
    </location>
</feature>
<dbReference type="EMBL" id="GGEC01043357">
    <property type="protein sequence ID" value="MBX23841.1"/>
    <property type="molecule type" value="Transcribed_RNA"/>
</dbReference>